<comment type="similarity">
    <text evidence="1">Belongs to the TolB family.</text>
</comment>
<dbReference type="PANTHER" id="PTHR36842:SF1">
    <property type="entry name" value="PROTEIN TOLB"/>
    <property type="match status" value="1"/>
</dbReference>
<proteinExistence type="inferred from homology"/>
<dbReference type="SUPFAM" id="SSF51556">
    <property type="entry name" value="Metallo-dependent hydrolases"/>
    <property type="match status" value="1"/>
</dbReference>
<feature type="chain" id="PRO_5040854305" evidence="2">
    <location>
        <begin position="22"/>
        <end position="1087"/>
    </location>
</feature>
<reference evidence="4" key="1">
    <citation type="submission" date="2022-06" db="EMBL/GenBank/DDBJ databases">
        <title>Solitalea sp. MAHUQ-68 isolated from rhizospheric soil.</title>
        <authorList>
            <person name="Huq M.A."/>
        </authorList>
    </citation>
    <scope>NUCLEOTIDE SEQUENCE</scope>
    <source>
        <strain evidence="4">MAHUQ-68</strain>
    </source>
</reference>
<protein>
    <submittedName>
        <fullName evidence="4">Amidohydrolase family protein</fullName>
    </submittedName>
</protein>
<evidence type="ECO:0000313" key="4">
    <source>
        <dbReference type="EMBL" id="MCO4294721.1"/>
    </source>
</evidence>
<sequence length="1087" mass="120461">MKKKLFVLLSSACIASFTANAQEKEKPKWDVNNPMGPSKRINFTVKEGTWMNVDVSPDGKEVIFDLLGDIYSMPITGGKAKLLRGGMAYEVQPRFSPNGKSISFTSDAGGGDNIWLMNRDGSNARQLTKESFRLLNNAVWTPDNQYIIARKHFTGFRSLGAGEMWMYHISGGDGIQLTKKKNDQQDAGEPALSPDGRYLYWSEDVTPGPYFQYNKDPYSGIYAIKSLDRQTGEIKEVTGGPGGAIRPQVSPNGKLLAFVKRVRLESVLYLQNLETGEEWPIYHPLSHDQQEAWAIFGPYTNFNWTPDSKNIIISAKGKIWNVDVAQKLAKEIPFEVNAELTITDALHFKQQVFSDQFEAKMIRDAITSPDGKKLVFNAVGYLYSKELPNGKPQRITKATDFEFDPSFSPDGNALVYISWNDESKGSIVRFDFKTGKTQKLTTEKGFYYTPSFSPNGEKVVFRKGSGNELNGFSFGKNPGLYILTAGSGVSKFICEEGSQPQFNGDGSRIFFLTSENGKKLFKSVDLNGTNPISHFTSQYANQFVVSPDNKWIAFTELFQAYVAPFPIAGSAVDLSGKSTAIPVFKVSKDAGTCLHWSKDSQKLHWVLGTEYFTRSIQNSFNFVDGAPSTIPPVDSTGIKIGLVLPSDVPNGKLALKGARIISMKNDEVIENGIIIIENNKITALGNVSSITIPSDAKVIDVTGKTIMPGMVDVHAHIPAGAGGITAKTQWPYYANLAFGVTTTHDPSNNTEMVFTQSEMEKAGAIVGPRIYSTGTILYGADGDFKAVINSLDDARSHLRRLKAVGAFSVKSYNQPRREQRQQIIQAARELQMEVVPEGGSTYTHNMSMIMDGHTGIEHNIPVSDVYADVKQLWNATKTQYTPTLIVAYGGLSGENYWYDRTNVWEDNRLLNFSPRSVIDARSRRRQTTSESDYNHFSASKICKYLSDGGTKVNLGSHGQIQGIGAHWEMWMLAQGGMSPMEVIRCATMNGAEYLGMDKEIGSLEVGKLADLIVMDKNPLENIRNTESIKYVMLNGRLYDAETMNEVGNYNKPRGKFFWEEGNNSETFKYNSLTSSFLHSGCSCYGVH</sequence>
<evidence type="ECO:0000313" key="5">
    <source>
        <dbReference type="Proteomes" id="UP001155182"/>
    </source>
</evidence>
<comment type="caution">
    <text evidence="4">The sequence shown here is derived from an EMBL/GenBank/DDBJ whole genome shotgun (WGS) entry which is preliminary data.</text>
</comment>
<evidence type="ECO:0000259" key="3">
    <source>
        <dbReference type="Pfam" id="PF01979"/>
    </source>
</evidence>
<dbReference type="Gene3D" id="3.20.20.140">
    <property type="entry name" value="Metal-dependent hydrolases"/>
    <property type="match status" value="2"/>
</dbReference>
<dbReference type="Pfam" id="PF07676">
    <property type="entry name" value="PD40"/>
    <property type="match status" value="4"/>
</dbReference>
<accession>A0A9X2F9C7</accession>
<evidence type="ECO:0000256" key="2">
    <source>
        <dbReference type="SAM" id="SignalP"/>
    </source>
</evidence>
<dbReference type="Gene3D" id="2.30.40.10">
    <property type="entry name" value="Urease, subunit C, domain 1"/>
    <property type="match status" value="2"/>
</dbReference>
<dbReference type="RefSeq" id="WP_252589753.1">
    <property type="nucleotide sequence ID" value="NZ_JAMWYS010000060.1"/>
</dbReference>
<dbReference type="AlphaFoldDB" id="A0A9X2F9C7"/>
<dbReference type="InterPro" id="IPR011042">
    <property type="entry name" value="6-blade_b-propeller_TolB-like"/>
</dbReference>
<dbReference type="Gene3D" id="2.120.10.30">
    <property type="entry name" value="TolB, C-terminal domain"/>
    <property type="match status" value="3"/>
</dbReference>
<dbReference type="InterPro" id="IPR006680">
    <property type="entry name" value="Amidohydro-rel"/>
</dbReference>
<evidence type="ECO:0000256" key="1">
    <source>
        <dbReference type="ARBA" id="ARBA00009820"/>
    </source>
</evidence>
<dbReference type="Pfam" id="PF01979">
    <property type="entry name" value="Amidohydro_1"/>
    <property type="match status" value="1"/>
</dbReference>
<dbReference type="InterPro" id="IPR032466">
    <property type="entry name" value="Metal_Hydrolase"/>
</dbReference>
<feature type="domain" description="Amidohydrolase-related" evidence="3">
    <location>
        <begin position="705"/>
        <end position="1037"/>
    </location>
</feature>
<dbReference type="Proteomes" id="UP001155182">
    <property type="component" value="Unassembled WGS sequence"/>
</dbReference>
<organism evidence="4 5">
    <name type="scientific">Solitalea agri</name>
    <dbReference type="NCBI Taxonomy" id="2953739"/>
    <lineage>
        <taxon>Bacteria</taxon>
        <taxon>Pseudomonadati</taxon>
        <taxon>Bacteroidota</taxon>
        <taxon>Sphingobacteriia</taxon>
        <taxon>Sphingobacteriales</taxon>
        <taxon>Sphingobacteriaceae</taxon>
        <taxon>Solitalea</taxon>
    </lineage>
</organism>
<dbReference type="InterPro" id="IPR011059">
    <property type="entry name" value="Metal-dep_hydrolase_composite"/>
</dbReference>
<dbReference type="GO" id="GO:0016810">
    <property type="term" value="F:hydrolase activity, acting on carbon-nitrogen (but not peptide) bonds"/>
    <property type="evidence" value="ECO:0007669"/>
    <property type="project" value="InterPro"/>
</dbReference>
<dbReference type="PANTHER" id="PTHR36842">
    <property type="entry name" value="PROTEIN TOLB HOMOLOG"/>
    <property type="match status" value="1"/>
</dbReference>
<keyword evidence="2" id="KW-0732">Signal</keyword>
<gene>
    <name evidence="4" type="ORF">NF867_17800</name>
</gene>
<name>A0A9X2F9C7_9SPHI</name>
<feature type="signal peptide" evidence="2">
    <location>
        <begin position="1"/>
        <end position="21"/>
    </location>
</feature>
<dbReference type="SUPFAM" id="SSF51338">
    <property type="entry name" value="Composite domain of metallo-dependent hydrolases"/>
    <property type="match status" value="1"/>
</dbReference>
<dbReference type="EMBL" id="JAMWYS010000060">
    <property type="protein sequence ID" value="MCO4294721.1"/>
    <property type="molecule type" value="Genomic_DNA"/>
</dbReference>
<dbReference type="InterPro" id="IPR011659">
    <property type="entry name" value="WD40"/>
</dbReference>
<dbReference type="SUPFAM" id="SSF82171">
    <property type="entry name" value="DPP6 N-terminal domain-like"/>
    <property type="match status" value="2"/>
</dbReference>
<keyword evidence="5" id="KW-1185">Reference proteome</keyword>